<dbReference type="InterPro" id="IPR057244">
    <property type="entry name" value="GAIN_B"/>
</dbReference>
<dbReference type="InterPro" id="IPR001024">
    <property type="entry name" value="PLAT/LH2_dom"/>
</dbReference>
<dbReference type="InterPro" id="IPR036392">
    <property type="entry name" value="PLAT/LH2_dom_sf"/>
</dbReference>
<dbReference type="Pfam" id="PF02010">
    <property type="entry name" value="REJ"/>
    <property type="match status" value="1"/>
</dbReference>
<proteinExistence type="inferred from homology"/>
<comment type="caution">
    <text evidence="9">Lacks conserved residue(s) required for the propagation of feature annotation.</text>
</comment>
<dbReference type="PROSITE" id="PS50095">
    <property type="entry name" value="PLAT"/>
    <property type="match status" value="1"/>
</dbReference>
<comment type="subcellular location">
    <subcellularLocation>
        <location evidence="1">Membrane</location>
    </subcellularLocation>
</comment>
<feature type="domain" description="PLAT" evidence="12">
    <location>
        <begin position="1234"/>
        <end position="1313"/>
    </location>
</feature>
<dbReference type="Proteomes" id="UP000001554">
    <property type="component" value="Chromosome 18"/>
</dbReference>
<comment type="similarity">
    <text evidence="2">Belongs to the polycystin family.</text>
</comment>
<dbReference type="InterPro" id="IPR000421">
    <property type="entry name" value="FA58C"/>
</dbReference>
<dbReference type="InterPro" id="IPR000203">
    <property type="entry name" value="GPS"/>
</dbReference>
<dbReference type="GO" id="GO:0016020">
    <property type="term" value="C:membrane"/>
    <property type="evidence" value="ECO:0007669"/>
    <property type="project" value="UniProtKB-SubCell"/>
</dbReference>
<keyword evidence="4" id="KW-0479">Metal-binding</keyword>
<evidence type="ECO:0000313" key="15">
    <source>
        <dbReference type="RefSeq" id="XP_035661690.1"/>
    </source>
</evidence>
<dbReference type="SMART" id="SM00607">
    <property type="entry name" value="FTP"/>
    <property type="match status" value="1"/>
</dbReference>
<dbReference type="InterPro" id="IPR008979">
    <property type="entry name" value="Galactose-bd-like_sf"/>
</dbReference>
<evidence type="ECO:0000256" key="5">
    <source>
        <dbReference type="ARBA" id="ARBA00022837"/>
    </source>
</evidence>
<dbReference type="Gene3D" id="2.60.220.50">
    <property type="match status" value="1"/>
</dbReference>
<evidence type="ECO:0000256" key="6">
    <source>
        <dbReference type="ARBA" id="ARBA00022989"/>
    </source>
</evidence>
<dbReference type="SMART" id="SM00303">
    <property type="entry name" value="GPS"/>
    <property type="match status" value="1"/>
</dbReference>
<dbReference type="GeneID" id="118405944"/>
<evidence type="ECO:0000256" key="4">
    <source>
        <dbReference type="ARBA" id="ARBA00022723"/>
    </source>
</evidence>
<dbReference type="InterPro" id="IPR006585">
    <property type="entry name" value="FTP1"/>
</dbReference>
<dbReference type="Gene3D" id="2.60.60.20">
    <property type="entry name" value="PLAT/LH2 domain"/>
    <property type="match status" value="1"/>
</dbReference>
<dbReference type="PANTHER" id="PTHR10877:SF194">
    <property type="entry name" value="LOCATION OF VULVA DEFECTIVE 1"/>
    <property type="match status" value="1"/>
</dbReference>
<dbReference type="OrthoDB" id="2121937at2759"/>
<dbReference type="Pfam" id="PF01825">
    <property type="entry name" value="GPS"/>
    <property type="match status" value="1"/>
</dbReference>
<dbReference type="InterPro" id="IPR051223">
    <property type="entry name" value="Polycystin"/>
</dbReference>
<dbReference type="SUPFAM" id="SSF49723">
    <property type="entry name" value="Lipase/lipooxygenase domain (PLAT/LH2 domain)"/>
    <property type="match status" value="1"/>
</dbReference>
<name>A0A9J7HLC7_BRAFL</name>
<dbReference type="PANTHER" id="PTHR10877">
    <property type="entry name" value="POLYCYSTIN FAMILY MEMBER"/>
    <property type="match status" value="1"/>
</dbReference>
<keyword evidence="6 10" id="KW-1133">Transmembrane helix</keyword>
<dbReference type="Gene3D" id="2.60.120.260">
    <property type="entry name" value="Galactose-binding domain-like"/>
    <property type="match status" value="2"/>
</dbReference>
<dbReference type="KEGG" id="bfo:118405944"/>
<organism evidence="14 15">
    <name type="scientific">Branchiostoma floridae</name>
    <name type="common">Florida lancelet</name>
    <name type="synonym">Amphioxus</name>
    <dbReference type="NCBI Taxonomy" id="7739"/>
    <lineage>
        <taxon>Eukaryota</taxon>
        <taxon>Metazoa</taxon>
        <taxon>Chordata</taxon>
        <taxon>Cephalochordata</taxon>
        <taxon>Leptocardii</taxon>
        <taxon>Amphioxiformes</taxon>
        <taxon>Branchiostomatidae</taxon>
        <taxon>Branchiostoma</taxon>
    </lineage>
</organism>
<dbReference type="Pfam" id="PF22633">
    <property type="entry name" value="F5_F8_type_C_2"/>
    <property type="match status" value="1"/>
</dbReference>
<feature type="domain" description="F5/8 type C" evidence="11">
    <location>
        <begin position="180"/>
        <end position="335"/>
    </location>
</feature>
<dbReference type="Pfam" id="PF00754">
    <property type="entry name" value="F5_F8_type_C"/>
    <property type="match status" value="1"/>
</dbReference>
<evidence type="ECO:0000256" key="8">
    <source>
        <dbReference type="ARBA" id="ARBA00023157"/>
    </source>
</evidence>
<protein>
    <submittedName>
        <fullName evidence="15">Uncharacterized protein LOC118405944</fullName>
    </submittedName>
</protein>
<evidence type="ECO:0000256" key="10">
    <source>
        <dbReference type="SAM" id="Phobius"/>
    </source>
</evidence>
<dbReference type="GO" id="GO:0046872">
    <property type="term" value="F:metal ion binding"/>
    <property type="evidence" value="ECO:0007669"/>
    <property type="project" value="UniProtKB-KW"/>
</dbReference>
<sequence length="1313" mass="144776">MAGETAPPGGQDCYVTADIHEGLRSIAEPLQVHRSGNIHLHGDVSVVCNDEYELQVLWTVRGSNQTTPEEVMDEMLPTDAPINDVHLTIPPKTLPLGVHMVQFQVLMKVTGRGHVSVSAAQTWVDFVRVPVVYSLGSSLRTVQIDGEVVVRADSSFDPEGLLPASGFTYDWTCRLTHLPANSACGQCATGTYVQDPSWVVSSSGTPWIWGGVTYDAGKVLDGNSGTYWNPQGTGRYSNNRNIVLDLRLPYCLTQVALNNFGDVVHDISAFTLQKSQVGSPYNWEDVVSVTNVQAGTNQRQEFDRFQGEARYWRFVVTQTPYGWQPYFRELDLFGVPDPSHLENSNIPQGLNIAEGRTASTNYPLAGYGPEKIVDGNTNTNHYHGSCMHSQGDKPNVWVHIDLCQPFSINSVVIHNRMDFGPERANPFNLHLGNSSDILLNPTLGGDLNFDLSQTPKTILVNGLTARYVGILLPGLTRTLQLCEVQVFVNNRDISPQESCFLLGCPQIDSHPGVLVFESPLDSTLTDLIPSFPRPAGLVADVSVEITAGDLPPVTLHTVIHVAPDNALSGLDIHCEENCDPWKTLSTQPLSLYTDSEILGTSEFSLVEFPADFPGQQWTSGIDIITTDRLRVLAGTFWVDYTPLFDLAVGTILLFVRGHSVDGRFFEFELAPIEISPPTVSQLQSYLDNFYIHPNGLFFRQLSLEDSETAFKNAILASAAAGHLAYTGHDVLELVDMITTGLSMVVELEDVESINGMSLSLLLSTVVPDMVSGQSQVLAAASLRAAFERTKELAGNTTAGVTPLNVVNTLAGFMFSATVNVMTASSHWAEMDHHAGKFFSPNLVYSQEATTVSFQALDIMDDIYLNKLMPEFSDPEIFADISMSKVHVRIKRENRTRFSERVYHVRGDSDCLVRVPSFPDLLGDSCIDNDVVGIQFLESNFNPYEYSNNSKEVQADVTGLGVKCGNRTVPISGLTDPIDILTRRQNDSLAESIYVFEGSEPLDNMAVFRFFVRSNHSALSLILDFNSTVLPQNVSMFLRKEAPPTPSDYNWTTALPVSEEGIVSIPWINGTNLTSNPYHWLLSPEDIGITDADVENMTNYFVGVRIGSEQELGRGDIVNFTLYVFETSCVYFNEDLHLWQSDGCEVGLMSNTSHIHCRCDHLTKFSGFVKPNPLNIAEALSANILENPAGLVLVLTLFGMYLMGIVWARKSDRRDLVKAGIGILPGHRLNPRKDCQYVITVYTGFKANAGTTAQVTVVLYSQDHGSPPFTLSDEKRILFERGSVDSFLVSTSEPLGALRFLRVWHNNGGYSPEW</sequence>
<dbReference type="InterPro" id="IPR046338">
    <property type="entry name" value="GAIN_dom_sf"/>
</dbReference>
<feature type="transmembrane region" description="Helical" evidence="10">
    <location>
        <begin position="1188"/>
        <end position="1207"/>
    </location>
</feature>
<feature type="domain" description="GAIN-B" evidence="13">
    <location>
        <begin position="1024"/>
        <end position="1174"/>
    </location>
</feature>
<dbReference type="InterPro" id="IPR002859">
    <property type="entry name" value="PKD/REJ-like"/>
</dbReference>
<keyword evidence="7 10" id="KW-0472">Membrane</keyword>
<evidence type="ECO:0000256" key="2">
    <source>
        <dbReference type="ARBA" id="ARBA00007200"/>
    </source>
</evidence>
<dbReference type="Pfam" id="PF01477">
    <property type="entry name" value="PLAT"/>
    <property type="match status" value="1"/>
</dbReference>
<evidence type="ECO:0000256" key="7">
    <source>
        <dbReference type="ARBA" id="ARBA00023136"/>
    </source>
</evidence>
<dbReference type="RefSeq" id="XP_035661690.1">
    <property type="nucleotide sequence ID" value="XM_035805797.1"/>
</dbReference>
<evidence type="ECO:0000256" key="1">
    <source>
        <dbReference type="ARBA" id="ARBA00004370"/>
    </source>
</evidence>
<keyword evidence="8" id="KW-1015">Disulfide bond</keyword>
<dbReference type="PROSITE" id="PS50221">
    <property type="entry name" value="GAIN_B"/>
    <property type="match status" value="1"/>
</dbReference>
<evidence type="ECO:0000259" key="13">
    <source>
        <dbReference type="PROSITE" id="PS50221"/>
    </source>
</evidence>
<reference evidence="14" key="1">
    <citation type="journal article" date="2020" name="Nat. Ecol. Evol.">
        <title>Deeply conserved synteny resolves early events in vertebrate evolution.</title>
        <authorList>
            <person name="Simakov O."/>
            <person name="Marletaz F."/>
            <person name="Yue J.X."/>
            <person name="O'Connell B."/>
            <person name="Jenkins J."/>
            <person name="Brandt A."/>
            <person name="Calef R."/>
            <person name="Tung C.H."/>
            <person name="Huang T.K."/>
            <person name="Schmutz J."/>
            <person name="Satoh N."/>
            <person name="Yu J.K."/>
            <person name="Putnam N.H."/>
            <person name="Green R.E."/>
            <person name="Rokhsar D.S."/>
        </authorList>
    </citation>
    <scope>NUCLEOTIDE SEQUENCE [LARGE SCALE GENOMIC DNA]</scope>
    <source>
        <strain evidence="14">S238N-H82</strain>
    </source>
</reference>
<evidence type="ECO:0000256" key="3">
    <source>
        <dbReference type="ARBA" id="ARBA00022692"/>
    </source>
</evidence>
<keyword evidence="3 10" id="KW-0812">Transmembrane</keyword>
<evidence type="ECO:0000259" key="11">
    <source>
        <dbReference type="PROSITE" id="PS50022"/>
    </source>
</evidence>
<reference evidence="15" key="2">
    <citation type="submission" date="2025-08" db="UniProtKB">
        <authorList>
            <consortium name="RefSeq"/>
        </authorList>
    </citation>
    <scope>IDENTIFICATION</scope>
    <source>
        <strain evidence="15">S238N-H82</strain>
        <tissue evidence="15">Testes</tissue>
    </source>
</reference>
<evidence type="ECO:0000313" key="14">
    <source>
        <dbReference type="Proteomes" id="UP000001554"/>
    </source>
</evidence>
<accession>A0A9J7HLC7</accession>
<evidence type="ECO:0000259" key="12">
    <source>
        <dbReference type="PROSITE" id="PS50095"/>
    </source>
</evidence>
<evidence type="ECO:0000256" key="9">
    <source>
        <dbReference type="PROSITE-ProRule" id="PRU00152"/>
    </source>
</evidence>
<gene>
    <name evidence="15" type="primary">LOC118405944</name>
</gene>
<dbReference type="SUPFAM" id="SSF49785">
    <property type="entry name" value="Galactose-binding domain-like"/>
    <property type="match status" value="2"/>
</dbReference>
<keyword evidence="5" id="KW-0106">Calcium</keyword>
<keyword evidence="14" id="KW-1185">Reference proteome</keyword>
<dbReference type="PROSITE" id="PS50022">
    <property type="entry name" value="FA58C_3"/>
    <property type="match status" value="1"/>
</dbReference>